<evidence type="ECO:0000256" key="10">
    <source>
        <dbReference type="ARBA" id="ARBA00023159"/>
    </source>
</evidence>
<keyword evidence="8" id="KW-0805">Transcription regulation</keyword>
<dbReference type="GO" id="GO:0000160">
    <property type="term" value="P:phosphorelay signal transduction system"/>
    <property type="evidence" value="ECO:0007669"/>
    <property type="project" value="UniProtKB-KW"/>
</dbReference>
<keyword evidence="5" id="KW-0547">Nucleotide-binding</keyword>
<evidence type="ECO:0000313" key="13">
    <source>
        <dbReference type="EMBL" id="RDI57253.1"/>
    </source>
</evidence>
<dbReference type="Pfam" id="PF25601">
    <property type="entry name" value="AAA_lid_14"/>
    <property type="match status" value="1"/>
</dbReference>
<dbReference type="EMBL" id="QQBB01000007">
    <property type="protein sequence ID" value="RDI57253.1"/>
    <property type="molecule type" value="Genomic_DNA"/>
</dbReference>
<name>A0A370HIN0_9HYPH</name>
<dbReference type="PROSITE" id="PS00688">
    <property type="entry name" value="SIGMA54_INTERACT_3"/>
    <property type="match status" value="1"/>
</dbReference>
<dbReference type="Gene3D" id="1.10.10.60">
    <property type="entry name" value="Homeodomain-like"/>
    <property type="match status" value="1"/>
</dbReference>
<dbReference type="Pfam" id="PF00158">
    <property type="entry name" value="Sigma54_activat"/>
    <property type="match status" value="2"/>
</dbReference>
<evidence type="ECO:0000313" key="14">
    <source>
        <dbReference type="Proteomes" id="UP000254925"/>
    </source>
</evidence>
<keyword evidence="14" id="KW-1185">Reference proteome</keyword>
<dbReference type="SMART" id="SM00382">
    <property type="entry name" value="AAA"/>
    <property type="match status" value="1"/>
</dbReference>
<dbReference type="PANTHER" id="PTHR32071:SF95">
    <property type="entry name" value="DNA-BINDING TRANSCRIPTIONAL REGULATOR NTRC"/>
    <property type="match status" value="1"/>
</dbReference>
<dbReference type="Proteomes" id="UP000254925">
    <property type="component" value="Unassembled WGS sequence"/>
</dbReference>
<evidence type="ECO:0000256" key="1">
    <source>
        <dbReference type="ARBA" id="ARBA00004496"/>
    </source>
</evidence>
<dbReference type="InterPro" id="IPR002078">
    <property type="entry name" value="Sigma_54_int"/>
</dbReference>
<reference evidence="13 14" key="1">
    <citation type="submission" date="2018-07" db="EMBL/GenBank/DDBJ databases">
        <title>Genomic Encyclopedia of Type Strains, Phase IV (KMG-IV): sequencing the most valuable type-strain genomes for metagenomic binning, comparative biology and taxonomic classification.</title>
        <authorList>
            <person name="Goeker M."/>
        </authorList>
    </citation>
    <scope>NUCLEOTIDE SEQUENCE [LARGE SCALE GENOMIC DNA]</scope>
    <source>
        <strain evidence="13 14">DSM 14364</strain>
    </source>
</reference>
<evidence type="ECO:0000256" key="6">
    <source>
        <dbReference type="ARBA" id="ARBA00022840"/>
    </source>
</evidence>
<keyword evidence="9" id="KW-0238">DNA-binding</keyword>
<dbReference type="InterPro" id="IPR003593">
    <property type="entry name" value="AAA+_ATPase"/>
</dbReference>
<comment type="subcellular location">
    <subcellularLocation>
        <location evidence="1">Cytoplasm</location>
    </subcellularLocation>
</comment>
<evidence type="ECO:0000256" key="8">
    <source>
        <dbReference type="ARBA" id="ARBA00023015"/>
    </source>
</evidence>
<dbReference type="Gene3D" id="3.40.50.300">
    <property type="entry name" value="P-loop containing nucleotide triphosphate hydrolases"/>
    <property type="match status" value="1"/>
</dbReference>
<evidence type="ECO:0000256" key="2">
    <source>
        <dbReference type="ARBA" id="ARBA00022490"/>
    </source>
</evidence>
<accession>A0A370HIN0</accession>
<evidence type="ECO:0000256" key="4">
    <source>
        <dbReference type="ARBA" id="ARBA00022553"/>
    </source>
</evidence>
<dbReference type="InterPro" id="IPR009057">
    <property type="entry name" value="Homeodomain-like_sf"/>
</dbReference>
<dbReference type="OrthoDB" id="9761019at2"/>
<keyword evidence="11" id="KW-0804">Transcription</keyword>
<feature type="domain" description="Sigma-54 factor interaction" evidence="12">
    <location>
        <begin position="28"/>
        <end position="231"/>
    </location>
</feature>
<gene>
    <name evidence="13" type="ORF">DES45_107170</name>
</gene>
<keyword evidence="10" id="KW-0010">Activator</keyword>
<dbReference type="PANTHER" id="PTHR32071">
    <property type="entry name" value="TRANSCRIPTIONAL REGULATORY PROTEIN"/>
    <property type="match status" value="1"/>
</dbReference>
<proteinExistence type="predicted"/>
<dbReference type="InterPro" id="IPR058031">
    <property type="entry name" value="AAA_lid_NorR"/>
</dbReference>
<dbReference type="GO" id="GO:0043565">
    <property type="term" value="F:sequence-specific DNA binding"/>
    <property type="evidence" value="ECO:0007669"/>
    <property type="project" value="InterPro"/>
</dbReference>
<evidence type="ECO:0000256" key="9">
    <source>
        <dbReference type="ARBA" id="ARBA00023125"/>
    </source>
</evidence>
<keyword evidence="6" id="KW-0067">ATP-binding</keyword>
<keyword evidence="7" id="KW-0902">Two-component regulatory system</keyword>
<keyword evidence="3" id="KW-0678">Repressor</keyword>
<dbReference type="CDD" id="cd00009">
    <property type="entry name" value="AAA"/>
    <property type="match status" value="1"/>
</dbReference>
<keyword evidence="2" id="KW-0963">Cytoplasm</keyword>
<evidence type="ECO:0000256" key="5">
    <source>
        <dbReference type="ARBA" id="ARBA00022741"/>
    </source>
</evidence>
<dbReference type="InterPro" id="IPR025944">
    <property type="entry name" value="Sigma_54_int_dom_CS"/>
</dbReference>
<evidence type="ECO:0000259" key="12">
    <source>
        <dbReference type="PROSITE" id="PS50045"/>
    </source>
</evidence>
<dbReference type="GO" id="GO:0005524">
    <property type="term" value="F:ATP binding"/>
    <property type="evidence" value="ECO:0007669"/>
    <property type="project" value="UniProtKB-KW"/>
</dbReference>
<evidence type="ECO:0000256" key="7">
    <source>
        <dbReference type="ARBA" id="ARBA00023012"/>
    </source>
</evidence>
<organism evidence="13 14">
    <name type="scientific">Microvirga subterranea</name>
    <dbReference type="NCBI Taxonomy" id="186651"/>
    <lineage>
        <taxon>Bacteria</taxon>
        <taxon>Pseudomonadati</taxon>
        <taxon>Pseudomonadota</taxon>
        <taxon>Alphaproteobacteria</taxon>
        <taxon>Hyphomicrobiales</taxon>
        <taxon>Methylobacteriaceae</taxon>
        <taxon>Microvirga</taxon>
    </lineage>
</organism>
<protein>
    <submittedName>
        <fullName evidence="13">Sigma-54 interacting transcriptional regulator</fullName>
    </submittedName>
</protein>
<dbReference type="SUPFAM" id="SSF52540">
    <property type="entry name" value="P-loop containing nucleoside triphosphate hydrolases"/>
    <property type="match status" value="1"/>
</dbReference>
<dbReference type="Gene3D" id="1.10.8.60">
    <property type="match status" value="1"/>
</dbReference>
<dbReference type="AlphaFoldDB" id="A0A370HIN0"/>
<comment type="caution">
    <text evidence="13">The sequence shown here is derived from an EMBL/GenBank/DDBJ whole genome shotgun (WGS) entry which is preliminary data.</text>
</comment>
<keyword evidence="4" id="KW-0597">Phosphoprotein</keyword>
<evidence type="ECO:0000256" key="3">
    <source>
        <dbReference type="ARBA" id="ARBA00022491"/>
    </source>
</evidence>
<dbReference type="InterPro" id="IPR002197">
    <property type="entry name" value="HTH_Fis"/>
</dbReference>
<dbReference type="PROSITE" id="PS50045">
    <property type="entry name" value="SIGMA54_INTERACT_4"/>
    <property type="match status" value="1"/>
</dbReference>
<dbReference type="InterPro" id="IPR027417">
    <property type="entry name" value="P-loop_NTPase"/>
</dbReference>
<dbReference type="GO" id="GO:0006355">
    <property type="term" value="P:regulation of DNA-templated transcription"/>
    <property type="evidence" value="ECO:0007669"/>
    <property type="project" value="InterPro"/>
</dbReference>
<sequence>MHLAQIFTDDIRALRQGTPGQALSSDREQVARRADRAARTTVPVLIEGEPGCGAKSLARAIHDASDRQRPFVPFRPEGSGESDAAFLRHLRDAHGGTLFVQDVERLTPAAQDRLLDLLSGVETMPRGTRRATRHEIRIIAATDVPLIDEVRRARFREDLYYRLQVLPIALRPLRARPEAVAEWAELFMHRIGAEEGKRMRGLSPEAATLLARYGWPGNLRQLENVVFRAVLLAEGPWLTPAEFPQIAAHVQGFRIEIPPVPSPAALGPVREAVPAARRDPHSLALVNESGEMHTLAELEAQAIRFALAHYQGHLSAISRRLGIGRSTLYRKLKELGLDDAAA</sequence>
<evidence type="ECO:0000256" key="11">
    <source>
        <dbReference type="ARBA" id="ARBA00023163"/>
    </source>
</evidence>
<dbReference type="Pfam" id="PF02954">
    <property type="entry name" value="HTH_8"/>
    <property type="match status" value="1"/>
</dbReference>
<dbReference type="SUPFAM" id="SSF46689">
    <property type="entry name" value="Homeodomain-like"/>
    <property type="match status" value="1"/>
</dbReference>
<dbReference type="GO" id="GO:0005737">
    <property type="term" value="C:cytoplasm"/>
    <property type="evidence" value="ECO:0007669"/>
    <property type="project" value="UniProtKB-SubCell"/>
</dbReference>
<dbReference type="RefSeq" id="WP_114771476.1">
    <property type="nucleotide sequence ID" value="NZ_QQBB01000007.1"/>
</dbReference>